<dbReference type="Proteomes" id="UP000178911">
    <property type="component" value="Unassembled WGS sequence"/>
</dbReference>
<protein>
    <submittedName>
        <fullName evidence="1">Uncharacterized protein</fullName>
    </submittedName>
</protein>
<accession>A0A1F8GGP6</accession>
<name>A0A1F8GGP6_9BACT</name>
<sequence length="104" mass="11959">MELRFKREFSNKSVQMTPEQLNATYEAINKLALDELADLIIHLGDGTLAEIKDEPWGHHITPILPAADDTDGINALWILLIEIQGRRFSQRRRQEQTRFVCGND</sequence>
<comment type="caution">
    <text evidence="1">The sequence shown here is derived from an EMBL/GenBank/DDBJ whole genome shotgun (WGS) entry which is preliminary data.</text>
</comment>
<reference evidence="1 2" key="1">
    <citation type="journal article" date="2016" name="Nat. Commun.">
        <title>Thousands of microbial genomes shed light on interconnected biogeochemical processes in an aquifer system.</title>
        <authorList>
            <person name="Anantharaman K."/>
            <person name="Brown C.T."/>
            <person name="Hug L.A."/>
            <person name="Sharon I."/>
            <person name="Castelle C.J."/>
            <person name="Probst A.J."/>
            <person name="Thomas B.C."/>
            <person name="Singh A."/>
            <person name="Wilkins M.J."/>
            <person name="Karaoz U."/>
            <person name="Brodie E.L."/>
            <person name="Williams K.H."/>
            <person name="Hubbard S.S."/>
            <person name="Banfield J.F."/>
        </authorList>
    </citation>
    <scope>NUCLEOTIDE SEQUENCE [LARGE SCALE GENOMIC DNA]</scope>
</reference>
<gene>
    <name evidence="1" type="ORF">A3A13_00580</name>
</gene>
<dbReference type="STRING" id="1802695.A3A13_00580"/>
<evidence type="ECO:0000313" key="2">
    <source>
        <dbReference type="Proteomes" id="UP000178911"/>
    </source>
</evidence>
<dbReference type="AlphaFoldDB" id="A0A1F8GGP6"/>
<evidence type="ECO:0000313" key="1">
    <source>
        <dbReference type="EMBL" id="OGN24562.1"/>
    </source>
</evidence>
<dbReference type="EMBL" id="MGKJ01000010">
    <property type="protein sequence ID" value="OGN24562.1"/>
    <property type="molecule type" value="Genomic_DNA"/>
</dbReference>
<proteinExistence type="predicted"/>
<organism evidence="1 2">
    <name type="scientific">Candidatus Yanofskybacteria bacterium RIFCSPLOWO2_01_FULL_43_22</name>
    <dbReference type="NCBI Taxonomy" id="1802695"/>
    <lineage>
        <taxon>Bacteria</taxon>
        <taxon>Candidatus Yanofskyibacteriota</taxon>
    </lineage>
</organism>